<proteinExistence type="predicted"/>
<dbReference type="InterPro" id="IPR029068">
    <property type="entry name" value="Glyas_Bleomycin-R_OHBP_Dase"/>
</dbReference>
<reference evidence="3" key="1">
    <citation type="journal article" date="2019" name="Int. J. Syst. Evol. Microbiol.">
        <title>The Global Catalogue of Microorganisms (GCM) 10K type strain sequencing project: providing services to taxonomists for standard genome sequencing and annotation.</title>
        <authorList>
            <consortium name="The Broad Institute Genomics Platform"/>
            <consortium name="The Broad Institute Genome Sequencing Center for Infectious Disease"/>
            <person name="Wu L."/>
            <person name="Ma J."/>
        </authorList>
    </citation>
    <scope>NUCLEOTIDE SEQUENCE [LARGE SCALE GENOMIC DNA]</scope>
    <source>
        <strain evidence="3">CGMCC 4.1437</strain>
    </source>
</reference>
<dbReference type="Proteomes" id="UP001595975">
    <property type="component" value="Unassembled WGS sequence"/>
</dbReference>
<feature type="domain" description="VOC" evidence="1">
    <location>
        <begin position="138"/>
        <end position="250"/>
    </location>
</feature>
<dbReference type="PROSITE" id="PS51819">
    <property type="entry name" value="VOC"/>
    <property type="match status" value="2"/>
</dbReference>
<organism evidence="2 3">
    <name type="scientific">Kitasatospora misakiensis</name>
    <dbReference type="NCBI Taxonomy" id="67330"/>
    <lineage>
        <taxon>Bacteria</taxon>
        <taxon>Bacillati</taxon>
        <taxon>Actinomycetota</taxon>
        <taxon>Actinomycetes</taxon>
        <taxon>Kitasatosporales</taxon>
        <taxon>Streptomycetaceae</taxon>
        <taxon>Kitasatospora</taxon>
    </lineage>
</organism>
<accession>A0ABW0X9F3</accession>
<name>A0ABW0X9F3_9ACTN</name>
<comment type="caution">
    <text evidence="2">The sequence shown here is derived from an EMBL/GenBank/DDBJ whole genome shotgun (WGS) entry which is preliminary data.</text>
</comment>
<evidence type="ECO:0000313" key="3">
    <source>
        <dbReference type="Proteomes" id="UP001595975"/>
    </source>
</evidence>
<dbReference type="EMBL" id="JBHSOF010000051">
    <property type="protein sequence ID" value="MFC5667137.1"/>
    <property type="molecule type" value="Genomic_DNA"/>
</dbReference>
<feature type="domain" description="VOC" evidence="1">
    <location>
        <begin position="10"/>
        <end position="124"/>
    </location>
</feature>
<dbReference type="SUPFAM" id="SSF54593">
    <property type="entry name" value="Glyoxalase/Bleomycin resistance protein/Dihydroxybiphenyl dioxygenase"/>
    <property type="match status" value="2"/>
</dbReference>
<keyword evidence="3" id="KW-1185">Reference proteome</keyword>
<evidence type="ECO:0000313" key="2">
    <source>
        <dbReference type="EMBL" id="MFC5667137.1"/>
    </source>
</evidence>
<dbReference type="InterPro" id="IPR052164">
    <property type="entry name" value="Anthracycline_SecMetBiosynth"/>
</dbReference>
<dbReference type="PANTHER" id="PTHR33993:SF14">
    <property type="entry name" value="GB|AAF24581.1"/>
    <property type="match status" value="1"/>
</dbReference>
<dbReference type="CDD" id="cd07247">
    <property type="entry name" value="SgaA_N_like"/>
    <property type="match status" value="2"/>
</dbReference>
<dbReference type="Pfam" id="PF18029">
    <property type="entry name" value="Glyoxalase_6"/>
    <property type="match status" value="2"/>
</dbReference>
<dbReference type="InterPro" id="IPR037523">
    <property type="entry name" value="VOC_core"/>
</dbReference>
<protein>
    <submittedName>
        <fullName evidence="2">VOC family protein</fullName>
    </submittedName>
</protein>
<dbReference type="PANTHER" id="PTHR33993">
    <property type="entry name" value="GLYOXALASE-RELATED"/>
    <property type="match status" value="1"/>
</dbReference>
<gene>
    <name evidence="2" type="ORF">ACFP3U_29750</name>
</gene>
<dbReference type="RefSeq" id="WP_380228816.1">
    <property type="nucleotide sequence ID" value="NZ_JBHSOF010000051.1"/>
</dbReference>
<dbReference type="InterPro" id="IPR041581">
    <property type="entry name" value="Glyoxalase_6"/>
</dbReference>
<evidence type="ECO:0000259" key="1">
    <source>
        <dbReference type="PROSITE" id="PS51819"/>
    </source>
</evidence>
<sequence>MKQQTVTTGGPCWVEHGSTDPAAAQRFYGELFGWLPEPDEHPEAGGYAFMRLDGATAAAVSPLYGEGQPTAWSVSFLAEDADAATARVTGAGGRVVVPPTDAREYGRFAVLADPSGAVFGIWQARGLAGVEVLNVPGALGWVELLTRDPDGARAFYPEVFGWTVHPSERYTQWGLADGDFGGMLTMGESFPPQVPPHWLPYFSVADVDVSAFRAGNLGATVLMAPGDVPDGPRIAVLRDPLGAAFGIYLAGAEG</sequence>
<dbReference type="Gene3D" id="3.10.180.10">
    <property type="entry name" value="2,3-Dihydroxybiphenyl 1,2-Dioxygenase, domain 1"/>
    <property type="match status" value="2"/>
</dbReference>